<evidence type="ECO:0000256" key="7">
    <source>
        <dbReference type="ARBA" id="ARBA00022989"/>
    </source>
</evidence>
<dbReference type="EMBL" id="MRUL01000006">
    <property type="protein sequence ID" value="OON39935.1"/>
    <property type="molecule type" value="Genomic_DNA"/>
</dbReference>
<evidence type="ECO:0000256" key="8">
    <source>
        <dbReference type="ARBA" id="ARBA00023136"/>
    </source>
</evidence>
<evidence type="ECO:0000256" key="6">
    <source>
        <dbReference type="ARBA" id="ARBA00022692"/>
    </source>
</evidence>
<reference evidence="12 13" key="1">
    <citation type="submission" date="2016-12" db="EMBL/GenBank/DDBJ databases">
        <title>Izhakiella australiana sp. nov. of genus Izhakiella isolated from Australian desert.</title>
        <authorList>
            <person name="Ji M."/>
        </authorList>
    </citation>
    <scope>NUCLEOTIDE SEQUENCE [LARGE SCALE GENOMIC DNA]</scope>
    <source>
        <strain evidence="12 13">D4N98</strain>
    </source>
</reference>
<accession>A0A1S8YM32</accession>
<keyword evidence="7 10" id="KW-1133">Transmembrane helix</keyword>
<dbReference type="PROSITE" id="PS00874">
    <property type="entry name" value="T2SP_F"/>
    <property type="match status" value="1"/>
</dbReference>
<dbReference type="PANTHER" id="PTHR30012">
    <property type="entry name" value="GENERAL SECRETION PATHWAY PROTEIN"/>
    <property type="match status" value="1"/>
</dbReference>
<evidence type="ECO:0000256" key="10">
    <source>
        <dbReference type="SAM" id="Phobius"/>
    </source>
</evidence>
<evidence type="ECO:0000256" key="4">
    <source>
        <dbReference type="ARBA" id="ARBA00022475"/>
    </source>
</evidence>
<keyword evidence="13" id="KW-1185">Reference proteome</keyword>
<dbReference type="InterPro" id="IPR018076">
    <property type="entry name" value="T2SS_GspF_dom"/>
</dbReference>
<sequence>MNKTMLFYWQAVDNDGGWQQGERLEPNRQRLCQYLRDNQLTPLRIRLRRIYFAHSWQQAVRITLMHQLATLLRAGLSLSASLNMLSNGQQKPWQQLLIQLAEQISQGITFAQALRQWPHIFPALYPALVEIGELTGQLENCCQQLAAQQERQHLLHKKVQKALRYPLFILLVAAATSSAMLLFVLPEFVAIYANFDAGLPAFTRSVMQLSSLLQRSGPWLIITLLCAVPGWRYQQQHSPFLRLFTQRLMLRLPFISTLYRGGILSQIFTTLSLTQRAGLPLLEGLKATAVTLPPGIWQRILHALRRHIEAGQPLHQALENHAQFTPLCYQLIKVGEEAGALDEMLNRLAEWYETRTQELADTLAAMLEPMMMVIVGGIIGTLVIAMYLPVFNLGSALG</sequence>
<comment type="subcellular location">
    <subcellularLocation>
        <location evidence="1 9">Cell inner membrane</location>
        <topology evidence="1 9">Multi-pass membrane protein</topology>
    </subcellularLocation>
</comment>
<evidence type="ECO:0000313" key="12">
    <source>
        <dbReference type="EMBL" id="OON39935.1"/>
    </source>
</evidence>
<feature type="transmembrane region" description="Helical" evidence="10">
    <location>
        <begin position="370"/>
        <end position="390"/>
    </location>
</feature>
<evidence type="ECO:0000256" key="2">
    <source>
        <dbReference type="ARBA" id="ARBA00005745"/>
    </source>
</evidence>
<protein>
    <submittedName>
        <fullName evidence="12">Type IV pilin biogenesis protein</fullName>
    </submittedName>
</protein>
<dbReference type="OrthoDB" id="9805682at2"/>
<dbReference type="PRINTS" id="PR00812">
    <property type="entry name" value="BCTERIALGSPF"/>
</dbReference>
<dbReference type="FunFam" id="1.20.81.30:FF:000001">
    <property type="entry name" value="Type II secretion system protein F"/>
    <property type="match status" value="2"/>
</dbReference>
<dbReference type="NCBIfam" id="NF007861">
    <property type="entry name" value="PRK10573.1"/>
    <property type="match status" value="1"/>
</dbReference>
<name>A0A1S8YM32_9GAMM</name>
<dbReference type="Pfam" id="PF00482">
    <property type="entry name" value="T2SSF"/>
    <property type="match status" value="2"/>
</dbReference>
<dbReference type="Gene3D" id="1.20.81.30">
    <property type="entry name" value="Type II secretion system (T2SS), domain F"/>
    <property type="match status" value="2"/>
</dbReference>
<dbReference type="GO" id="GO:0005886">
    <property type="term" value="C:plasma membrane"/>
    <property type="evidence" value="ECO:0007669"/>
    <property type="project" value="UniProtKB-SubCell"/>
</dbReference>
<keyword evidence="5" id="KW-0997">Cell inner membrane</keyword>
<evidence type="ECO:0000256" key="3">
    <source>
        <dbReference type="ARBA" id="ARBA00022448"/>
    </source>
</evidence>
<keyword evidence="8 10" id="KW-0472">Membrane</keyword>
<keyword evidence="3 9" id="KW-0813">Transport</keyword>
<dbReference type="RefSeq" id="WP_078002715.1">
    <property type="nucleotide sequence ID" value="NZ_MRUL01000006.1"/>
</dbReference>
<dbReference type="InterPro" id="IPR001992">
    <property type="entry name" value="T2SS_GspF/T4SS_PilC_CS"/>
</dbReference>
<feature type="domain" description="Type II secretion system protein GspF" evidence="11">
    <location>
        <begin position="269"/>
        <end position="389"/>
    </location>
</feature>
<evidence type="ECO:0000256" key="5">
    <source>
        <dbReference type="ARBA" id="ARBA00022519"/>
    </source>
</evidence>
<proteinExistence type="inferred from homology"/>
<keyword evidence="6 9" id="KW-0812">Transmembrane</keyword>
<dbReference type="GO" id="GO:0015628">
    <property type="term" value="P:protein secretion by the type II secretion system"/>
    <property type="evidence" value="ECO:0007669"/>
    <property type="project" value="TreeGrafter"/>
</dbReference>
<comment type="similarity">
    <text evidence="2 9">Belongs to the GSP F family.</text>
</comment>
<comment type="caution">
    <text evidence="12">The sequence shown here is derived from an EMBL/GenBank/DDBJ whole genome shotgun (WGS) entry which is preliminary data.</text>
</comment>
<dbReference type="InterPro" id="IPR042094">
    <property type="entry name" value="T2SS_GspF_sf"/>
</dbReference>
<evidence type="ECO:0000256" key="9">
    <source>
        <dbReference type="RuleBase" id="RU003923"/>
    </source>
</evidence>
<feature type="transmembrane region" description="Helical" evidence="10">
    <location>
        <begin position="167"/>
        <end position="192"/>
    </location>
</feature>
<gene>
    <name evidence="12" type="ORF">BTJ39_10885</name>
</gene>
<organism evidence="12 13">
    <name type="scientific">Izhakiella australiensis</name>
    <dbReference type="NCBI Taxonomy" id="1926881"/>
    <lineage>
        <taxon>Bacteria</taxon>
        <taxon>Pseudomonadati</taxon>
        <taxon>Pseudomonadota</taxon>
        <taxon>Gammaproteobacteria</taxon>
        <taxon>Enterobacterales</taxon>
        <taxon>Erwiniaceae</taxon>
        <taxon>Izhakiella</taxon>
    </lineage>
</organism>
<feature type="domain" description="Type II secretion system protein GspF" evidence="11">
    <location>
        <begin position="65"/>
        <end position="186"/>
    </location>
</feature>
<keyword evidence="4" id="KW-1003">Cell membrane</keyword>
<evidence type="ECO:0000259" key="11">
    <source>
        <dbReference type="Pfam" id="PF00482"/>
    </source>
</evidence>
<dbReference type="InterPro" id="IPR003004">
    <property type="entry name" value="GspF/PilC"/>
</dbReference>
<dbReference type="PANTHER" id="PTHR30012:SF7">
    <property type="entry name" value="PROTEIN TRANSPORT PROTEIN HOFC HOMOLOG"/>
    <property type="match status" value="1"/>
</dbReference>
<dbReference type="AlphaFoldDB" id="A0A1S8YM32"/>
<dbReference type="STRING" id="1926881.BTJ39_10885"/>
<evidence type="ECO:0000256" key="1">
    <source>
        <dbReference type="ARBA" id="ARBA00004429"/>
    </source>
</evidence>
<evidence type="ECO:0000313" key="13">
    <source>
        <dbReference type="Proteomes" id="UP000190667"/>
    </source>
</evidence>
<dbReference type="Proteomes" id="UP000190667">
    <property type="component" value="Unassembled WGS sequence"/>
</dbReference>